<dbReference type="GO" id="GO:0008658">
    <property type="term" value="F:penicillin binding"/>
    <property type="evidence" value="ECO:0007669"/>
    <property type="project" value="InterPro"/>
</dbReference>
<dbReference type="InterPro" id="IPR012338">
    <property type="entry name" value="Beta-lactam/transpept-like"/>
</dbReference>
<feature type="transmembrane region" description="Helical" evidence="12">
    <location>
        <begin position="12"/>
        <end position="34"/>
    </location>
</feature>
<name>A0A9D9ILK5_9BACT</name>
<dbReference type="SUPFAM" id="SSF56601">
    <property type="entry name" value="beta-lactamase/transpeptidase-like"/>
    <property type="match status" value="1"/>
</dbReference>
<dbReference type="SUPFAM" id="SSF53955">
    <property type="entry name" value="Lysozyme-like"/>
    <property type="match status" value="1"/>
</dbReference>
<evidence type="ECO:0000256" key="8">
    <source>
        <dbReference type="ARBA" id="ARBA00022801"/>
    </source>
</evidence>
<gene>
    <name evidence="16" type="primary">pbpC</name>
    <name evidence="16" type="ORF">IAB91_01250</name>
</gene>
<keyword evidence="9" id="KW-0511">Multifunctional enzyme</keyword>
<evidence type="ECO:0000259" key="14">
    <source>
        <dbReference type="Pfam" id="PF00912"/>
    </source>
</evidence>
<dbReference type="InterPro" id="IPR001460">
    <property type="entry name" value="PCN-bd_Tpept"/>
</dbReference>
<dbReference type="EMBL" id="JADIMD010000017">
    <property type="protein sequence ID" value="MBO8473904.1"/>
    <property type="molecule type" value="Genomic_DNA"/>
</dbReference>
<reference evidence="16" key="2">
    <citation type="journal article" date="2021" name="PeerJ">
        <title>Extensive microbial diversity within the chicken gut microbiome revealed by metagenomics and culture.</title>
        <authorList>
            <person name="Gilroy R."/>
            <person name="Ravi A."/>
            <person name="Getino M."/>
            <person name="Pursley I."/>
            <person name="Horton D.L."/>
            <person name="Alikhan N.F."/>
            <person name="Baker D."/>
            <person name="Gharbi K."/>
            <person name="Hall N."/>
            <person name="Watson M."/>
            <person name="Adriaenssens E.M."/>
            <person name="Foster-Nyarko E."/>
            <person name="Jarju S."/>
            <person name="Secka A."/>
            <person name="Antonio M."/>
            <person name="Oren A."/>
            <person name="Chaudhuri R.R."/>
            <person name="La Ragione R."/>
            <person name="Hildebrand F."/>
            <person name="Pallen M.J."/>
        </authorList>
    </citation>
    <scope>NUCLEOTIDE SEQUENCE</scope>
    <source>
        <strain evidence="16">B1-13419</strain>
    </source>
</reference>
<dbReference type="Gene3D" id="3.40.710.10">
    <property type="entry name" value="DD-peptidase/beta-lactamase superfamily"/>
    <property type="match status" value="1"/>
</dbReference>
<dbReference type="GO" id="GO:0006508">
    <property type="term" value="P:proteolysis"/>
    <property type="evidence" value="ECO:0007669"/>
    <property type="project" value="UniProtKB-KW"/>
</dbReference>
<reference evidence="16" key="1">
    <citation type="submission" date="2020-10" db="EMBL/GenBank/DDBJ databases">
        <authorList>
            <person name="Gilroy R."/>
        </authorList>
    </citation>
    <scope>NUCLEOTIDE SEQUENCE</scope>
    <source>
        <strain evidence="16">B1-13419</strain>
    </source>
</reference>
<evidence type="ECO:0000256" key="10">
    <source>
        <dbReference type="ARBA" id="ARBA00044770"/>
    </source>
</evidence>
<dbReference type="InterPro" id="IPR036950">
    <property type="entry name" value="PBP_transglycosylase"/>
</dbReference>
<keyword evidence="4" id="KW-0121">Carboxypeptidase</keyword>
<protein>
    <recommendedName>
        <fullName evidence="10">peptidoglycan glycosyltransferase</fullName>
        <ecNumber evidence="10">2.4.99.28</ecNumber>
    </recommendedName>
</protein>
<dbReference type="NCBIfam" id="TIGR02073">
    <property type="entry name" value="PBP_1c"/>
    <property type="match status" value="1"/>
</dbReference>
<dbReference type="EC" id="2.4.99.28" evidence="10"/>
<evidence type="ECO:0000259" key="13">
    <source>
        <dbReference type="Pfam" id="PF00905"/>
    </source>
</evidence>
<dbReference type="InterPro" id="IPR011815">
    <property type="entry name" value="PBP_1c"/>
</dbReference>
<comment type="catalytic activity">
    <reaction evidence="11">
        <text>[GlcNAc-(1-&gt;4)-Mur2Ac(oyl-L-Ala-gamma-D-Glu-L-Lys-D-Ala-D-Ala)](n)-di-trans,octa-cis-undecaprenyl diphosphate + beta-D-GlcNAc-(1-&gt;4)-Mur2Ac(oyl-L-Ala-gamma-D-Glu-L-Lys-D-Ala-D-Ala)-di-trans,octa-cis-undecaprenyl diphosphate = [GlcNAc-(1-&gt;4)-Mur2Ac(oyl-L-Ala-gamma-D-Glu-L-Lys-D-Ala-D-Ala)](n+1)-di-trans,octa-cis-undecaprenyl diphosphate + di-trans,octa-cis-undecaprenyl diphosphate + H(+)</text>
        <dbReference type="Rhea" id="RHEA:23708"/>
        <dbReference type="Rhea" id="RHEA-COMP:9602"/>
        <dbReference type="Rhea" id="RHEA-COMP:9603"/>
        <dbReference type="ChEBI" id="CHEBI:15378"/>
        <dbReference type="ChEBI" id="CHEBI:58405"/>
        <dbReference type="ChEBI" id="CHEBI:60033"/>
        <dbReference type="ChEBI" id="CHEBI:78435"/>
        <dbReference type="EC" id="2.4.99.28"/>
    </reaction>
</comment>
<feature type="domain" description="Penicillin-binding protein transpeptidase" evidence="13">
    <location>
        <begin position="319"/>
        <end position="439"/>
    </location>
</feature>
<comment type="similarity">
    <text evidence="2">In the C-terminal section; belongs to the transpeptidase family.</text>
</comment>
<accession>A0A9D9ILK5</accession>
<keyword evidence="12" id="KW-0812">Transmembrane</keyword>
<dbReference type="InterPro" id="IPR009647">
    <property type="entry name" value="PBP_C"/>
</dbReference>
<keyword evidence="8" id="KW-0378">Hydrolase</keyword>
<dbReference type="PANTHER" id="PTHR32282">
    <property type="entry name" value="BINDING PROTEIN TRANSPEPTIDASE, PUTATIVE-RELATED"/>
    <property type="match status" value="1"/>
</dbReference>
<evidence type="ECO:0000256" key="9">
    <source>
        <dbReference type="ARBA" id="ARBA00023268"/>
    </source>
</evidence>
<dbReference type="PANTHER" id="PTHR32282:SF15">
    <property type="entry name" value="PENICILLIN-BINDING PROTEIN 1C"/>
    <property type="match status" value="1"/>
</dbReference>
<feature type="domain" description="Glycosyl transferase family 51" evidence="14">
    <location>
        <begin position="68"/>
        <end position="230"/>
    </location>
</feature>
<sequence>MVKKALDQILSFIRTRPAISSLIAGFVVLCIVYLCCLPRDLFEGTTYSKVLTDRNGELLNAKIAEDGQWRFPPSDSVPEKFCTAITTFEDRWFRWHPGVNPVSLARAAYQNLSSGRVVSGGSTITMQVIRLSRNRERTVWQKMTECILATRLELRCSKDEIMALYAAHAPFGGNVVGLEAASWRYFGKPASELSWAETSTLAVLPNAPALIHPGRNRDLLKQKRDRLLQMLYDRGEIDSTDLALACDEPLPDKPLPLPQYAPHLADSRYLGLVSQKGLGDKPANGAVSTSIDIHIQKQVEAILERWSSGLNKKGIGDLAAVVFDVRTMEVIAYCGNTFFNSGRPGCQVDILQSPRSTGSILKPLLYCAMLQEGTVLPGTILPDIPVNINGFSPQNYDLQFYGAVPADEALARSLNVPAVHMLRKFGVPKFYSLLRNSGMTTLYRSPENYGLSLILGGAEGRLFEITEIYARLAHLLAYTETSGEDIPHARIQSDLLDDSRFPLTDREAIWWTMDALKEVNRPDEMDWRLISSVRKTAWKTGTSYGFRDAWAVGVTPEYAIGVWAGNADGEGVPGLSGATAAGPVMFDLFNALPSSGKADSWFAEPDDEQYCIAEVCRQSGHLAGQYCESRDTLFLPEAALRSEVCPYHRAVTVSQDGKYRTTAAEPGARTVSMFILPPAMEWYYRQHHPEYKALPPYRPGQTAYGNAAIPMGFIYPENGSTITIPRQLDGSIKGAAFHLAHSNPETEVFWHLDSEYLGSTKYIHQMNITASKGEHTVTVVDTGGNTLSVRFFVK</sequence>
<comment type="caution">
    <text evidence="16">The sequence shown here is derived from an EMBL/GenBank/DDBJ whole genome shotgun (WGS) entry which is preliminary data.</text>
</comment>
<dbReference type="Gene3D" id="1.10.3810.10">
    <property type="entry name" value="Biosynthetic peptidoglycan transglycosylase-like"/>
    <property type="match status" value="1"/>
</dbReference>
<dbReference type="InterPro" id="IPR001264">
    <property type="entry name" value="Glyco_trans_51"/>
</dbReference>
<evidence type="ECO:0000256" key="2">
    <source>
        <dbReference type="ARBA" id="ARBA00007090"/>
    </source>
</evidence>
<evidence type="ECO:0000256" key="6">
    <source>
        <dbReference type="ARBA" id="ARBA00022676"/>
    </source>
</evidence>
<evidence type="ECO:0000256" key="4">
    <source>
        <dbReference type="ARBA" id="ARBA00022645"/>
    </source>
</evidence>
<dbReference type="GO" id="GO:0009252">
    <property type="term" value="P:peptidoglycan biosynthetic process"/>
    <property type="evidence" value="ECO:0007669"/>
    <property type="project" value="InterPro"/>
</dbReference>
<evidence type="ECO:0000313" key="17">
    <source>
        <dbReference type="Proteomes" id="UP000823757"/>
    </source>
</evidence>
<evidence type="ECO:0000256" key="12">
    <source>
        <dbReference type="SAM" id="Phobius"/>
    </source>
</evidence>
<dbReference type="AlphaFoldDB" id="A0A9D9ILK5"/>
<comment type="similarity">
    <text evidence="3">In the N-terminal section; belongs to the glycosyltransferase 51 family.</text>
</comment>
<keyword evidence="5" id="KW-0645">Protease</keyword>
<evidence type="ECO:0000313" key="16">
    <source>
        <dbReference type="EMBL" id="MBO8473904.1"/>
    </source>
</evidence>
<evidence type="ECO:0000256" key="11">
    <source>
        <dbReference type="ARBA" id="ARBA00049902"/>
    </source>
</evidence>
<evidence type="ECO:0000256" key="3">
    <source>
        <dbReference type="ARBA" id="ARBA00007739"/>
    </source>
</evidence>
<feature type="domain" description="Penicillin-binding C-terminal" evidence="15">
    <location>
        <begin position="707"/>
        <end position="791"/>
    </location>
</feature>
<proteinExistence type="inferred from homology"/>
<keyword evidence="7" id="KW-0808">Transferase</keyword>
<dbReference type="Pfam" id="PF00905">
    <property type="entry name" value="Transpeptidase"/>
    <property type="match status" value="1"/>
</dbReference>
<evidence type="ECO:0000256" key="7">
    <source>
        <dbReference type="ARBA" id="ARBA00022679"/>
    </source>
</evidence>
<dbReference type="Pfam" id="PF06832">
    <property type="entry name" value="BiPBP_C"/>
    <property type="match status" value="1"/>
</dbReference>
<evidence type="ECO:0000259" key="15">
    <source>
        <dbReference type="Pfam" id="PF06832"/>
    </source>
</evidence>
<dbReference type="InterPro" id="IPR050396">
    <property type="entry name" value="Glycosyltr_51/Transpeptidase"/>
</dbReference>
<keyword evidence="12" id="KW-1133">Transmembrane helix</keyword>
<evidence type="ECO:0000256" key="5">
    <source>
        <dbReference type="ARBA" id="ARBA00022670"/>
    </source>
</evidence>
<dbReference type="InterPro" id="IPR023346">
    <property type="entry name" value="Lysozyme-like_dom_sf"/>
</dbReference>
<evidence type="ECO:0000256" key="1">
    <source>
        <dbReference type="ARBA" id="ARBA00004752"/>
    </source>
</evidence>
<keyword evidence="12" id="KW-0472">Membrane</keyword>
<dbReference type="Pfam" id="PF00912">
    <property type="entry name" value="Transgly"/>
    <property type="match status" value="1"/>
</dbReference>
<dbReference type="GO" id="GO:0030288">
    <property type="term" value="C:outer membrane-bounded periplasmic space"/>
    <property type="evidence" value="ECO:0007669"/>
    <property type="project" value="TreeGrafter"/>
</dbReference>
<dbReference type="GO" id="GO:0004180">
    <property type="term" value="F:carboxypeptidase activity"/>
    <property type="evidence" value="ECO:0007669"/>
    <property type="project" value="UniProtKB-KW"/>
</dbReference>
<dbReference type="Proteomes" id="UP000823757">
    <property type="component" value="Unassembled WGS sequence"/>
</dbReference>
<comment type="pathway">
    <text evidence="1">Cell wall biogenesis; peptidoglycan biosynthesis.</text>
</comment>
<keyword evidence="6" id="KW-0328">Glycosyltransferase</keyword>
<dbReference type="GO" id="GO:0008955">
    <property type="term" value="F:peptidoglycan glycosyltransferase activity"/>
    <property type="evidence" value="ECO:0007669"/>
    <property type="project" value="UniProtKB-EC"/>
</dbReference>
<organism evidence="16 17">
    <name type="scientific">Candidatus Cryptobacteroides faecigallinarum</name>
    <dbReference type="NCBI Taxonomy" id="2840763"/>
    <lineage>
        <taxon>Bacteria</taxon>
        <taxon>Pseudomonadati</taxon>
        <taxon>Bacteroidota</taxon>
        <taxon>Bacteroidia</taxon>
        <taxon>Bacteroidales</taxon>
        <taxon>Candidatus Cryptobacteroides</taxon>
    </lineage>
</organism>